<reference evidence="2 3" key="1">
    <citation type="submission" date="2017-11" db="EMBL/GenBank/DDBJ databases">
        <title>Evolution of Phototrophy in the Chloroflexi Phylum Driven by Horizontal Gene Transfer.</title>
        <authorList>
            <person name="Ward L.M."/>
            <person name="Hemp J."/>
            <person name="Shih P.M."/>
            <person name="Mcglynn S.E."/>
            <person name="Fischer W."/>
        </authorList>
    </citation>
    <scope>NUCLEOTIDE SEQUENCE [LARGE SCALE GENOMIC DNA]</scope>
    <source>
        <strain evidence="2">JP3_7</strain>
    </source>
</reference>
<dbReference type="Proteomes" id="UP000230790">
    <property type="component" value="Unassembled WGS sequence"/>
</dbReference>
<evidence type="ECO:0000313" key="2">
    <source>
        <dbReference type="EMBL" id="PJF46095.1"/>
    </source>
</evidence>
<feature type="non-terminal residue" evidence="2">
    <location>
        <position position="74"/>
    </location>
</feature>
<organism evidence="2 3">
    <name type="scientific">Candidatus Thermofonsia Clade 3 bacterium</name>
    <dbReference type="NCBI Taxonomy" id="2364212"/>
    <lineage>
        <taxon>Bacteria</taxon>
        <taxon>Bacillati</taxon>
        <taxon>Chloroflexota</taxon>
        <taxon>Candidatus Thermofontia</taxon>
        <taxon>Candidatus Thermofonsia Clade 3</taxon>
    </lineage>
</organism>
<proteinExistence type="inferred from homology"/>
<gene>
    <name evidence="2" type="ORF">CUN48_15545</name>
</gene>
<name>A0A2M8Q8H9_9CHLR</name>
<dbReference type="Gene3D" id="1.10.560.10">
    <property type="entry name" value="GroEL-like equatorial domain"/>
    <property type="match status" value="1"/>
</dbReference>
<evidence type="ECO:0000313" key="3">
    <source>
        <dbReference type="Proteomes" id="UP000230790"/>
    </source>
</evidence>
<protein>
    <submittedName>
        <fullName evidence="2">Uncharacterized protein</fullName>
    </submittedName>
</protein>
<comment type="caution">
    <text evidence="2">The sequence shown here is derived from an EMBL/GenBank/DDBJ whole genome shotgun (WGS) entry which is preliminary data.</text>
</comment>
<dbReference type="EMBL" id="PGTN01000473">
    <property type="protein sequence ID" value="PJF46095.1"/>
    <property type="molecule type" value="Genomic_DNA"/>
</dbReference>
<accession>A0A2M8Q8H9</accession>
<dbReference type="InterPro" id="IPR027413">
    <property type="entry name" value="GROEL-like_equatorial_sf"/>
</dbReference>
<sequence>MPQVQRRYLRDSTARRRSRFIRPAVVFHPNLLDGINLIADAVKPTLGPLPRFVGIESMTRDRPPELLDDAATIA</sequence>
<evidence type="ECO:0000256" key="1">
    <source>
        <dbReference type="ARBA" id="ARBA00006607"/>
    </source>
</evidence>
<comment type="similarity">
    <text evidence="1">Belongs to the chaperonin (HSP60) family.</text>
</comment>
<dbReference type="AlphaFoldDB" id="A0A2M8Q8H9"/>